<dbReference type="InterPro" id="IPR002751">
    <property type="entry name" value="CbiM/NikMN"/>
</dbReference>
<keyword evidence="2 12" id="KW-0171">Cobalt transport</keyword>
<evidence type="ECO:0000256" key="10">
    <source>
        <dbReference type="ARBA" id="ARBA00023136"/>
    </source>
</evidence>
<feature type="transmembrane region" description="Helical" evidence="12">
    <location>
        <begin position="37"/>
        <end position="58"/>
    </location>
</feature>
<feature type="transmembrane region" description="Helical" evidence="12">
    <location>
        <begin position="135"/>
        <end position="154"/>
    </location>
</feature>
<evidence type="ECO:0000256" key="6">
    <source>
        <dbReference type="ARBA" id="ARBA00022692"/>
    </source>
</evidence>
<evidence type="ECO:0000256" key="7">
    <source>
        <dbReference type="ARBA" id="ARBA00022729"/>
    </source>
</evidence>
<dbReference type="Proteomes" id="UP001524944">
    <property type="component" value="Unassembled WGS sequence"/>
</dbReference>
<gene>
    <name evidence="12" type="primary">cbiM</name>
    <name evidence="13" type="ORF">NVS47_04835</name>
</gene>
<keyword evidence="8 12" id="KW-1133">Transmembrane helix</keyword>
<comment type="pathway">
    <text evidence="12">Cofactor biosynthesis; adenosylcobalamin biosynthesis.</text>
</comment>
<evidence type="ECO:0000256" key="3">
    <source>
        <dbReference type="ARBA" id="ARBA00022448"/>
    </source>
</evidence>
<keyword evidence="10 12" id="KW-0472">Membrane</keyword>
<keyword evidence="14" id="KW-1185">Reference proteome</keyword>
<dbReference type="NCBIfam" id="TIGR00123">
    <property type="entry name" value="cbiM"/>
    <property type="match status" value="1"/>
</dbReference>
<comment type="subcellular location">
    <subcellularLocation>
        <location evidence="1 12">Cell membrane</location>
        <topology evidence="1 12">Multi-pass membrane protein</topology>
    </subcellularLocation>
</comment>
<keyword evidence="7" id="KW-0732">Signal</keyword>
<evidence type="ECO:0000256" key="11">
    <source>
        <dbReference type="ARBA" id="ARBA00023285"/>
    </source>
</evidence>
<evidence type="ECO:0000256" key="9">
    <source>
        <dbReference type="ARBA" id="ARBA00023065"/>
    </source>
</evidence>
<dbReference type="Gene3D" id="1.10.1760.20">
    <property type="match status" value="1"/>
</dbReference>
<keyword evidence="4 12" id="KW-1003">Cell membrane</keyword>
<dbReference type="PANTHER" id="PTHR43627:SF1">
    <property type="entry name" value="COBALT TRANSPORT PROTEIN CBIM"/>
    <property type="match status" value="1"/>
</dbReference>
<evidence type="ECO:0000313" key="14">
    <source>
        <dbReference type="Proteomes" id="UP001524944"/>
    </source>
</evidence>
<keyword evidence="3 12" id="KW-0813">Transport</keyword>
<evidence type="ECO:0000256" key="1">
    <source>
        <dbReference type="ARBA" id="ARBA00004651"/>
    </source>
</evidence>
<keyword evidence="11 12" id="KW-0170">Cobalt</keyword>
<keyword evidence="9 12" id="KW-0406">Ion transport</keyword>
<dbReference type="InterPro" id="IPR018024">
    <property type="entry name" value="CbiM"/>
</dbReference>
<evidence type="ECO:0000313" key="13">
    <source>
        <dbReference type="EMBL" id="MCR6544848.1"/>
    </source>
</evidence>
<evidence type="ECO:0000256" key="2">
    <source>
        <dbReference type="ARBA" id="ARBA00022426"/>
    </source>
</evidence>
<evidence type="ECO:0000256" key="4">
    <source>
        <dbReference type="ARBA" id="ARBA00022475"/>
    </source>
</evidence>
<organism evidence="13 14">
    <name type="scientific">Dehalobacterium formicoaceticum</name>
    <dbReference type="NCBI Taxonomy" id="51515"/>
    <lineage>
        <taxon>Bacteria</taxon>
        <taxon>Bacillati</taxon>
        <taxon>Bacillota</taxon>
        <taxon>Clostridia</taxon>
        <taxon>Eubacteriales</taxon>
        <taxon>Peptococcaceae</taxon>
        <taxon>Dehalobacterium</taxon>
    </lineage>
</organism>
<reference evidence="13 14" key="1">
    <citation type="submission" date="2022-08" db="EMBL/GenBank/DDBJ databases">
        <title>Proteogenomics of the novel Dehalobacterium formicoaceticum strain EZ94 highlights a key role of methyltransferases during anaerobic dichloromethane degradation.</title>
        <authorList>
            <person name="Wasmund K."/>
        </authorList>
    </citation>
    <scope>NUCLEOTIDE SEQUENCE [LARGE SCALE GENOMIC DNA]</scope>
    <source>
        <strain evidence="13 14">EZ94</strain>
    </source>
</reference>
<feature type="transmembrane region" description="Helical" evidence="12">
    <location>
        <begin position="166"/>
        <end position="193"/>
    </location>
</feature>
<comment type="similarity">
    <text evidence="12">Belongs to the CbiM family.</text>
</comment>
<keyword evidence="6 12" id="KW-0812">Transmembrane</keyword>
<feature type="transmembrane region" description="Helical" evidence="12">
    <location>
        <begin position="205"/>
        <end position="231"/>
    </location>
</feature>
<evidence type="ECO:0000256" key="12">
    <source>
        <dbReference type="HAMAP-Rule" id="MF_01462"/>
    </source>
</evidence>
<evidence type="ECO:0000256" key="5">
    <source>
        <dbReference type="ARBA" id="ARBA00022573"/>
    </source>
</evidence>
<evidence type="ECO:0000256" key="8">
    <source>
        <dbReference type="ARBA" id="ARBA00022989"/>
    </source>
</evidence>
<sequence length="253" mass="26636">MKKYLQLFAAFILMLGIFSFFPQEARAMHIMEGFLPAKWAIFWSVLTLPFIILGIISISKKVSKNPELKLLLGVSGAFAFVLSALKIPSVTGSSSHPTGVGLGTVLFGPLAMGVIGCIVLLFQAILLAHGGLTTLGANTFSMGVAGPFVAYGVFVFSRKVGLSNGIAVFLAAALGNLMTYVVTSLQLALAFPAEVGGIAASAVKFLGIFAVTQVPLAISEGLLTVVVFNFLTTYSKNEMGLLNLISPNKKEAK</sequence>
<feature type="transmembrane region" description="Helical" evidence="12">
    <location>
        <begin position="107"/>
        <end position="128"/>
    </location>
</feature>
<dbReference type="PANTHER" id="PTHR43627">
    <property type="match status" value="1"/>
</dbReference>
<comment type="caution">
    <text evidence="13">The sequence shown here is derived from an EMBL/GenBank/DDBJ whole genome shotgun (WGS) entry which is preliminary data.</text>
</comment>
<dbReference type="RefSeq" id="WP_089612404.1">
    <property type="nucleotide sequence ID" value="NZ_CP022121.1"/>
</dbReference>
<accession>A0ABT1Y1V1</accession>
<dbReference type="EMBL" id="JANPWE010000002">
    <property type="protein sequence ID" value="MCR6544848.1"/>
    <property type="molecule type" value="Genomic_DNA"/>
</dbReference>
<dbReference type="Pfam" id="PF01891">
    <property type="entry name" value="CbiM"/>
    <property type="match status" value="1"/>
</dbReference>
<protein>
    <recommendedName>
        <fullName evidence="12">Cobalt transport protein CbiM</fullName>
    </recommendedName>
    <alternativeName>
        <fullName evidence="12">Energy-coupling factor transporter probable substrate-capture protein CbiM</fullName>
        <shortName evidence="12">ECF transporter S component CbiM</shortName>
    </alternativeName>
</protein>
<feature type="transmembrane region" description="Helical" evidence="12">
    <location>
        <begin position="70"/>
        <end position="87"/>
    </location>
</feature>
<comment type="subunit">
    <text evidence="12">Forms an energy-coupling factor (ECF) transporter complex composed of an ATP-binding protein (A component, CbiO), a transmembrane protein (T component, CbiQ) and 2 possible substrate-capture proteins (S components, CbiM and CbiN) of unknown stoichimetry.</text>
</comment>
<proteinExistence type="inferred from homology"/>
<dbReference type="HAMAP" id="MF_01462">
    <property type="entry name" value="CbiM"/>
    <property type="match status" value="1"/>
</dbReference>
<dbReference type="NCBIfam" id="NF006184">
    <property type="entry name" value="PRK08319.1"/>
    <property type="match status" value="1"/>
</dbReference>
<keyword evidence="5 12" id="KW-0169">Cobalamin biosynthesis</keyword>
<comment type="function">
    <text evidence="12">Part of the energy-coupling factor (ECF) transporter complex CbiMNOQ involved in cobalt import.</text>
</comment>
<name>A0ABT1Y1V1_9FIRM</name>